<dbReference type="Pfam" id="PF01408">
    <property type="entry name" value="GFO_IDH_MocA"/>
    <property type="match status" value="1"/>
</dbReference>
<dbReference type="Gene3D" id="3.40.50.720">
    <property type="entry name" value="NAD(P)-binding Rossmann-like Domain"/>
    <property type="match status" value="1"/>
</dbReference>
<dbReference type="Pfam" id="PF22725">
    <property type="entry name" value="GFO_IDH_MocA_C3"/>
    <property type="match status" value="1"/>
</dbReference>
<feature type="domain" description="Gfo/Idh/MocA-like oxidoreductase N-terminal" evidence="2">
    <location>
        <begin position="4"/>
        <end position="124"/>
    </location>
</feature>
<dbReference type="SUPFAM" id="SSF55347">
    <property type="entry name" value="Glyceraldehyde-3-phosphate dehydrogenase-like, C-terminal domain"/>
    <property type="match status" value="1"/>
</dbReference>
<dbReference type="InterPro" id="IPR055170">
    <property type="entry name" value="GFO_IDH_MocA-like_dom"/>
</dbReference>
<proteinExistence type="predicted"/>
<dbReference type="RefSeq" id="WP_380900916.1">
    <property type="nucleotide sequence ID" value="NZ_JBHUEG010000007.1"/>
</dbReference>
<evidence type="ECO:0000313" key="5">
    <source>
        <dbReference type="Proteomes" id="UP001597545"/>
    </source>
</evidence>
<dbReference type="Gene3D" id="3.30.360.10">
    <property type="entry name" value="Dihydrodipicolinate Reductase, domain 2"/>
    <property type="match status" value="1"/>
</dbReference>
<comment type="caution">
    <text evidence="4">The sequence shown here is derived from an EMBL/GenBank/DDBJ whole genome shotgun (WGS) entry which is preliminary data.</text>
</comment>
<protein>
    <submittedName>
        <fullName evidence="4">Gfo/Idh/MocA family protein</fullName>
    </submittedName>
</protein>
<dbReference type="InterPro" id="IPR050463">
    <property type="entry name" value="Gfo/Idh/MocA_oxidrdct_glycsds"/>
</dbReference>
<reference evidence="5" key="1">
    <citation type="journal article" date="2019" name="Int. J. Syst. Evol. Microbiol.">
        <title>The Global Catalogue of Microorganisms (GCM) 10K type strain sequencing project: providing services to taxonomists for standard genome sequencing and annotation.</title>
        <authorList>
            <consortium name="The Broad Institute Genomics Platform"/>
            <consortium name="The Broad Institute Genome Sequencing Center for Infectious Disease"/>
            <person name="Wu L."/>
            <person name="Ma J."/>
        </authorList>
    </citation>
    <scope>NUCLEOTIDE SEQUENCE [LARGE SCALE GENOMIC DNA]</scope>
    <source>
        <strain evidence="5">KCTC 42662</strain>
    </source>
</reference>
<evidence type="ECO:0000259" key="3">
    <source>
        <dbReference type="Pfam" id="PF22725"/>
    </source>
</evidence>
<organism evidence="4 5">
    <name type="scientific">Sphingobacterium suaedae</name>
    <dbReference type="NCBI Taxonomy" id="1686402"/>
    <lineage>
        <taxon>Bacteria</taxon>
        <taxon>Pseudomonadati</taxon>
        <taxon>Bacteroidota</taxon>
        <taxon>Sphingobacteriia</taxon>
        <taxon>Sphingobacteriales</taxon>
        <taxon>Sphingobacteriaceae</taxon>
        <taxon>Sphingobacterium</taxon>
    </lineage>
</organism>
<feature type="domain" description="GFO/IDH/MocA-like oxidoreductase" evidence="3">
    <location>
        <begin position="132"/>
        <end position="258"/>
    </location>
</feature>
<keyword evidence="5" id="KW-1185">Reference proteome</keyword>
<dbReference type="PANTHER" id="PTHR43818:SF11">
    <property type="entry name" value="BCDNA.GH03377"/>
    <property type="match status" value="1"/>
</dbReference>
<evidence type="ECO:0000259" key="2">
    <source>
        <dbReference type="Pfam" id="PF01408"/>
    </source>
</evidence>
<evidence type="ECO:0000313" key="4">
    <source>
        <dbReference type="EMBL" id="MFD2546785.1"/>
    </source>
</evidence>
<dbReference type="Proteomes" id="UP001597545">
    <property type="component" value="Unassembled WGS sequence"/>
</dbReference>
<dbReference type="InterPro" id="IPR000683">
    <property type="entry name" value="Gfo/Idh/MocA-like_OxRdtase_N"/>
</dbReference>
<dbReference type="PANTHER" id="PTHR43818">
    <property type="entry name" value="BCDNA.GH03377"/>
    <property type="match status" value="1"/>
</dbReference>
<name>A0ABW5KFK4_9SPHI</name>
<keyword evidence="1" id="KW-0560">Oxidoreductase</keyword>
<dbReference type="InterPro" id="IPR036291">
    <property type="entry name" value="NAD(P)-bd_dom_sf"/>
</dbReference>
<accession>A0ABW5KFK4</accession>
<evidence type="ECO:0000256" key="1">
    <source>
        <dbReference type="ARBA" id="ARBA00023002"/>
    </source>
</evidence>
<gene>
    <name evidence="4" type="ORF">ACFSR5_03890</name>
</gene>
<dbReference type="EMBL" id="JBHULR010000003">
    <property type="protein sequence ID" value="MFD2546785.1"/>
    <property type="molecule type" value="Genomic_DNA"/>
</dbReference>
<dbReference type="SUPFAM" id="SSF51735">
    <property type="entry name" value="NAD(P)-binding Rossmann-fold domains"/>
    <property type="match status" value="1"/>
</dbReference>
<sequence length="326" mass="36448">MKQVRWGMIGVGDVTEMKSGPAFYKTMNSSLLAVTSRTWERAKDYAERHGVPRVYKTVDELLTDKEIDIVYVATPPSTHRSYAIRAMEAGKHVYVEKPMALTAAEAEEMNRIATASNRRLYVAFYRRALPYFVQVKKLLDEQVLGTILTVSVRLTRPPLPSDLDPALHTWRIDKRVGGDGYFVDMAPHTLDILDYVLGPIQGACGFSTNRAGHYEVADCVTACWQHTSGVLGNGMWSFSNGEQQAHDAVRIIGTAGELIFSTFDFSPIRLITKENTEEYKMKRPMHIQQALIETIVDELTEKGVCPSTGESAARTAMVLDRILQKG</sequence>